<dbReference type="OrthoDB" id="5278984at2759"/>
<reference evidence="8 9" key="1">
    <citation type="submission" date="2017-03" db="EMBL/GenBank/DDBJ databases">
        <title>Genomes of endolithic fungi from Antarctica.</title>
        <authorList>
            <person name="Coleine C."/>
            <person name="Masonjones S."/>
            <person name="Stajich J.E."/>
        </authorList>
    </citation>
    <scope>NUCLEOTIDE SEQUENCE [LARGE SCALE GENOMIC DNA]</scope>
    <source>
        <strain evidence="8 9">CCFEE 6315</strain>
    </source>
</reference>
<dbReference type="Pfam" id="PF20684">
    <property type="entry name" value="Fung_rhodopsin"/>
    <property type="match status" value="1"/>
</dbReference>
<protein>
    <recommendedName>
        <fullName evidence="7">Rhodopsin domain-containing protein</fullName>
    </recommendedName>
</protein>
<comment type="subcellular location">
    <subcellularLocation>
        <location evidence="1">Membrane</location>
        <topology evidence="1">Multi-pass membrane protein</topology>
    </subcellularLocation>
</comment>
<feature type="transmembrane region" description="Helical" evidence="6">
    <location>
        <begin position="219"/>
        <end position="241"/>
    </location>
</feature>
<feature type="transmembrane region" description="Helical" evidence="6">
    <location>
        <begin position="29"/>
        <end position="50"/>
    </location>
</feature>
<evidence type="ECO:0000256" key="4">
    <source>
        <dbReference type="ARBA" id="ARBA00023136"/>
    </source>
</evidence>
<feature type="transmembrane region" description="Helical" evidence="6">
    <location>
        <begin position="183"/>
        <end position="207"/>
    </location>
</feature>
<evidence type="ECO:0000256" key="2">
    <source>
        <dbReference type="ARBA" id="ARBA00022692"/>
    </source>
</evidence>
<dbReference type="InterPro" id="IPR052337">
    <property type="entry name" value="SAT4-like"/>
</dbReference>
<keyword evidence="3 6" id="KW-1133">Transmembrane helix</keyword>
<gene>
    <name evidence="8" type="ORF">B0A50_07710</name>
</gene>
<feature type="transmembrane region" description="Helical" evidence="6">
    <location>
        <begin position="104"/>
        <end position="126"/>
    </location>
</feature>
<feature type="transmembrane region" description="Helical" evidence="6">
    <location>
        <begin position="138"/>
        <end position="160"/>
    </location>
</feature>
<keyword evidence="9" id="KW-1185">Reference proteome</keyword>
<organism evidence="8 9">
    <name type="scientific">Salinomyces thailandicus</name>
    <dbReference type="NCBI Taxonomy" id="706561"/>
    <lineage>
        <taxon>Eukaryota</taxon>
        <taxon>Fungi</taxon>
        <taxon>Dikarya</taxon>
        <taxon>Ascomycota</taxon>
        <taxon>Pezizomycotina</taxon>
        <taxon>Dothideomycetes</taxon>
        <taxon>Dothideomycetidae</taxon>
        <taxon>Mycosphaerellales</taxon>
        <taxon>Teratosphaeriaceae</taxon>
        <taxon>Salinomyces</taxon>
    </lineage>
</organism>
<evidence type="ECO:0000313" key="8">
    <source>
        <dbReference type="EMBL" id="TKA22967.1"/>
    </source>
</evidence>
<keyword evidence="2 6" id="KW-0812">Transmembrane</keyword>
<dbReference type="GO" id="GO:0016020">
    <property type="term" value="C:membrane"/>
    <property type="evidence" value="ECO:0007669"/>
    <property type="project" value="UniProtKB-SubCell"/>
</dbReference>
<dbReference type="PANTHER" id="PTHR33048">
    <property type="entry name" value="PTH11-LIKE INTEGRAL MEMBRANE PROTEIN (AFU_ORTHOLOGUE AFUA_5G11245)"/>
    <property type="match status" value="1"/>
</dbReference>
<proteinExistence type="inferred from homology"/>
<dbReference type="AlphaFoldDB" id="A0A4U0TM80"/>
<evidence type="ECO:0000259" key="7">
    <source>
        <dbReference type="Pfam" id="PF20684"/>
    </source>
</evidence>
<dbReference type="InterPro" id="IPR049326">
    <property type="entry name" value="Rhodopsin_dom_fungi"/>
</dbReference>
<evidence type="ECO:0000256" key="5">
    <source>
        <dbReference type="ARBA" id="ARBA00038359"/>
    </source>
</evidence>
<dbReference type="Proteomes" id="UP000308549">
    <property type="component" value="Unassembled WGS sequence"/>
</dbReference>
<dbReference type="PANTHER" id="PTHR33048:SF47">
    <property type="entry name" value="INTEGRAL MEMBRANE PROTEIN-RELATED"/>
    <property type="match status" value="1"/>
</dbReference>
<feature type="transmembrane region" description="Helical" evidence="6">
    <location>
        <begin position="62"/>
        <end position="79"/>
    </location>
</feature>
<comment type="similarity">
    <text evidence="5">Belongs to the SAT4 family.</text>
</comment>
<evidence type="ECO:0000313" key="9">
    <source>
        <dbReference type="Proteomes" id="UP000308549"/>
    </source>
</evidence>
<accession>A0A4U0TM80</accession>
<keyword evidence="4 6" id="KW-0472">Membrane</keyword>
<name>A0A4U0TM80_9PEZI</name>
<dbReference type="EMBL" id="NAJL01000063">
    <property type="protein sequence ID" value="TKA22967.1"/>
    <property type="molecule type" value="Genomic_DNA"/>
</dbReference>
<sequence length="393" mass="44274">MSASDATKTGNVNPFGLPTPELPNEGYRLWFSLVIMIVASSLCVAGRIATRISTEKLGSDDFTILAALASCLVQSVFWLESVRTGYGADYTKLDEWHRKEFNKWWFLGDIFYIVTLTLAKSGVILLSKRIFIQRWFQIVCWAMLVVNGCWGLGNALGNLFECLPIPSMWGAVDADVCFDMRGLWISIVTWDVLSDVVMIGLAMPMVWRLNLRMRDKIGLTGIFMLGAMVIVFSILSCSAITEAFQREDSEANQLTFALANLFQVLESNFSIICACLPVLRFPFKQLLPRLFSNTRLGRASAPYYYDDSFRDQYVLQNMSDKQKDRSDISWRDVSVSGPEIFKSVPRMSDELGIIRETADSAGRETASRKAKQIVSSQNQNAIKKDVVFSVDRK</sequence>
<evidence type="ECO:0000256" key="3">
    <source>
        <dbReference type="ARBA" id="ARBA00022989"/>
    </source>
</evidence>
<feature type="domain" description="Rhodopsin" evidence="7">
    <location>
        <begin position="47"/>
        <end position="284"/>
    </location>
</feature>
<comment type="caution">
    <text evidence="8">The sequence shown here is derived from an EMBL/GenBank/DDBJ whole genome shotgun (WGS) entry which is preliminary data.</text>
</comment>
<evidence type="ECO:0000256" key="1">
    <source>
        <dbReference type="ARBA" id="ARBA00004141"/>
    </source>
</evidence>
<evidence type="ECO:0000256" key="6">
    <source>
        <dbReference type="SAM" id="Phobius"/>
    </source>
</evidence>